<evidence type="ECO:0000313" key="1">
    <source>
        <dbReference type="EMBL" id="KAK4494531.1"/>
    </source>
</evidence>
<reference evidence="1 2" key="1">
    <citation type="journal article" date="2023" name="G3 (Bethesda)">
        <title>A chromosome-level genome assembly of Zasmidium syzygii isolated from banana leaves.</title>
        <authorList>
            <person name="van Westerhoven A.C."/>
            <person name="Mehrabi R."/>
            <person name="Talebi R."/>
            <person name="Steentjes M.B.F."/>
            <person name="Corcolon B."/>
            <person name="Chong P.A."/>
            <person name="Kema G.H.J."/>
            <person name="Seidl M.F."/>
        </authorList>
    </citation>
    <scope>NUCLEOTIDE SEQUENCE [LARGE SCALE GENOMIC DNA]</scope>
    <source>
        <strain evidence="1 2">P124</strain>
    </source>
</reference>
<proteinExistence type="predicted"/>
<sequence length="110" mass="11770">MASVEYSNNSQAYFLLAAICCSFSQGVTLPVLDANLALQNSSSPEVESRLTAITKRQDEDWDIFGYKTSCGNTKTVTVNAGQEANGVSLPQSDRVGVNVSTGLDVYLLDV</sequence>
<name>A0ABR0E009_ZASCE</name>
<comment type="caution">
    <text evidence="1">The sequence shown here is derived from an EMBL/GenBank/DDBJ whole genome shotgun (WGS) entry which is preliminary data.</text>
</comment>
<evidence type="ECO:0000313" key="2">
    <source>
        <dbReference type="Proteomes" id="UP001305779"/>
    </source>
</evidence>
<dbReference type="Proteomes" id="UP001305779">
    <property type="component" value="Unassembled WGS sequence"/>
</dbReference>
<dbReference type="EMBL" id="JAXOVC010000013">
    <property type="protein sequence ID" value="KAK4494531.1"/>
    <property type="molecule type" value="Genomic_DNA"/>
</dbReference>
<organism evidence="1 2">
    <name type="scientific">Zasmidium cellare</name>
    <name type="common">Wine cellar mold</name>
    <name type="synonym">Racodium cellare</name>
    <dbReference type="NCBI Taxonomy" id="395010"/>
    <lineage>
        <taxon>Eukaryota</taxon>
        <taxon>Fungi</taxon>
        <taxon>Dikarya</taxon>
        <taxon>Ascomycota</taxon>
        <taxon>Pezizomycotina</taxon>
        <taxon>Dothideomycetes</taxon>
        <taxon>Dothideomycetidae</taxon>
        <taxon>Mycosphaerellales</taxon>
        <taxon>Mycosphaerellaceae</taxon>
        <taxon>Zasmidium</taxon>
    </lineage>
</organism>
<keyword evidence="2" id="KW-1185">Reference proteome</keyword>
<accession>A0ABR0E009</accession>
<gene>
    <name evidence="1" type="ORF">PRZ48_013887</name>
</gene>
<protein>
    <submittedName>
        <fullName evidence="1">Uncharacterized protein</fullName>
    </submittedName>
</protein>